<keyword evidence="2" id="KW-1185">Reference proteome</keyword>
<dbReference type="EMBL" id="JACOGF010000008">
    <property type="protein sequence ID" value="MBC3919146.1"/>
    <property type="molecule type" value="Genomic_DNA"/>
</dbReference>
<evidence type="ECO:0000313" key="1">
    <source>
        <dbReference type="EMBL" id="MBC3919146.1"/>
    </source>
</evidence>
<protein>
    <submittedName>
        <fullName evidence="1">Uncharacterized protein</fullName>
    </submittedName>
</protein>
<dbReference type="RefSeq" id="WP_186948409.1">
    <property type="nucleotide sequence ID" value="NZ_JACOGF010000008.1"/>
</dbReference>
<comment type="caution">
    <text evidence="1">The sequence shown here is derived from an EMBL/GenBank/DDBJ whole genome shotgun (WGS) entry which is preliminary data.</text>
</comment>
<sequence length="64" mass="7391">MNKKLDVPYLLPAEWASPKFDLVEGPLFKRLGKNGEVRNWEGRANQTSIHTDKAVNLFNNYMVK</sequence>
<accession>A0ABR6ZTD8</accession>
<proteinExistence type="predicted"/>
<organism evidence="1 2">
    <name type="scientific">Undibacterium hunanense</name>
    <dbReference type="NCBI Taxonomy" id="2762292"/>
    <lineage>
        <taxon>Bacteria</taxon>
        <taxon>Pseudomonadati</taxon>
        <taxon>Pseudomonadota</taxon>
        <taxon>Betaproteobacteria</taxon>
        <taxon>Burkholderiales</taxon>
        <taxon>Oxalobacteraceae</taxon>
        <taxon>Undibacterium</taxon>
    </lineage>
</organism>
<dbReference type="Proteomes" id="UP000650424">
    <property type="component" value="Unassembled WGS sequence"/>
</dbReference>
<evidence type="ECO:0000313" key="2">
    <source>
        <dbReference type="Proteomes" id="UP000650424"/>
    </source>
</evidence>
<name>A0ABR6ZTD8_9BURK</name>
<reference evidence="1 2" key="1">
    <citation type="submission" date="2020-08" db="EMBL/GenBank/DDBJ databases">
        <title>Novel species isolated from subtropical streams in China.</title>
        <authorList>
            <person name="Lu H."/>
        </authorList>
    </citation>
    <scope>NUCLEOTIDE SEQUENCE [LARGE SCALE GENOMIC DNA]</scope>
    <source>
        <strain evidence="1 2">CY18W</strain>
    </source>
</reference>
<gene>
    <name evidence="1" type="ORF">H8L32_16765</name>
</gene>